<dbReference type="Pfam" id="PF12502">
    <property type="entry name" value="DUF3710"/>
    <property type="match status" value="1"/>
</dbReference>
<dbReference type="InterPro" id="IPR022183">
    <property type="entry name" value="DUF3710"/>
</dbReference>
<dbReference type="AlphaFoldDB" id="A0A916T0M0"/>
<dbReference type="Proteomes" id="UP000621454">
    <property type="component" value="Unassembled WGS sequence"/>
</dbReference>
<reference evidence="2" key="2">
    <citation type="submission" date="2020-09" db="EMBL/GenBank/DDBJ databases">
        <authorList>
            <person name="Sun Q."/>
            <person name="Zhou Y."/>
        </authorList>
    </citation>
    <scope>NUCLEOTIDE SEQUENCE</scope>
    <source>
        <strain evidence="2">CGMCC 1.12827</strain>
    </source>
</reference>
<dbReference type="RefSeq" id="WP_188585718.1">
    <property type="nucleotide sequence ID" value="NZ_BMGC01000006.1"/>
</dbReference>
<proteinExistence type="predicted"/>
<evidence type="ECO:0000256" key="1">
    <source>
        <dbReference type="SAM" id="MobiDB-lite"/>
    </source>
</evidence>
<evidence type="ECO:0000313" key="2">
    <source>
        <dbReference type="EMBL" id="GGB25690.1"/>
    </source>
</evidence>
<comment type="caution">
    <text evidence="2">The sequence shown here is derived from an EMBL/GenBank/DDBJ whole genome shotgun (WGS) entry which is preliminary data.</text>
</comment>
<organism evidence="2 3">
    <name type="scientific">Gordonia jinhuaensis</name>
    <dbReference type="NCBI Taxonomy" id="1517702"/>
    <lineage>
        <taxon>Bacteria</taxon>
        <taxon>Bacillati</taxon>
        <taxon>Actinomycetota</taxon>
        <taxon>Actinomycetes</taxon>
        <taxon>Mycobacteriales</taxon>
        <taxon>Gordoniaceae</taxon>
        <taxon>Gordonia</taxon>
    </lineage>
</organism>
<feature type="region of interest" description="Disordered" evidence="1">
    <location>
        <begin position="1"/>
        <end position="34"/>
    </location>
</feature>
<gene>
    <name evidence="2" type="ORF">GCM10011489_12320</name>
</gene>
<name>A0A916T0M0_9ACTN</name>
<dbReference type="EMBL" id="BMGC01000006">
    <property type="protein sequence ID" value="GGB25690.1"/>
    <property type="molecule type" value="Genomic_DNA"/>
</dbReference>
<accession>A0A916T0M0</accession>
<protein>
    <recommendedName>
        <fullName evidence="4">DUF3710 domain-containing protein</fullName>
    </recommendedName>
</protein>
<keyword evidence="3" id="KW-1185">Reference proteome</keyword>
<feature type="compositionally biased region" description="Basic and acidic residues" evidence="1">
    <location>
        <begin position="235"/>
        <end position="244"/>
    </location>
</feature>
<feature type="region of interest" description="Disordered" evidence="1">
    <location>
        <begin position="221"/>
        <end position="244"/>
    </location>
</feature>
<sequence length="244" mass="25928">MARRDDHTQTPESAPAQIGQGLGPYDIADFGSDPDLENSHLDLGSVLVPVVEGGQVTVEMSPDHQPQGVFLVTPYGRINVAAFAAPRSPGLWREVVKELSESLRNDGATVTTSDGHWGREVDAEIAGGRHHFIGVDGPRWLVRCVASGPVESSEQLIPIARAVLSESVVRRGTEPAPPREPLPVVLPPVLAEQVAAAQQQMMEQAASGEGPNPFVEGAVAIDENGEVSDGSAMRQLRDQQGGDR</sequence>
<evidence type="ECO:0000313" key="3">
    <source>
        <dbReference type="Proteomes" id="UP000621454"/>
    </source>
</evidence>
<reference evidence="2" key="1">
    <citation type="journal article" date="2014" name="Int. J. Syst. Evol. Microbiol.">
        <title>Complete genome sequence of Corynebacterium casei LMG S-19264T (=DSM 44701T), isolated from a smear-ripened cheese.</title>
        <authorList>
            <consortium name="US DOE Joint Genome Institute (JGI-PGF)"/>
            <person name="Walter F."/>
            <person name="Albersmeier A."/>
            <person name="Kalinowski J."/>
            <person name="Ruckert C."/>
        </authorList>
    </citation>
    <scope>NUCLEOTIDE SEQUENCE</scope>
    <source>
        <strain evidence="2">CGMCC 1.12827</strain>
    </source>
</reference>
<evidence type="ECO:0008006" key="4">
    <source>
        <dbReference type="Google" id="ProtNLM"/>
    </source>
</evidence>